<proteinExistence type="predicted"/>
<gene>
    <name evidence="3" type="ORF">chiPu_0021308</name>
</gene>
<sequence length="331" mass="36239">MRVWIRPTMFYILFTQCFVVLAVNSADTTGQKVSAITNFLSNEGNSSGKLNKTGSFDSVFATKSNQKGAVTPSTVKLSPTSNNMTALAPGITVATSTKLVKPSVSDSSQPPETGITIFQTTTPHVSSHYVPESSTSAPFVSTATESQINATHQVSTLTATTLLKLTQTGSTETNRQPTSAGVTQPNTGSLYSIITTRTSGTVMHLRKQEIILTICLSTILGVVILTVIMYNIIKCKRRRAQYTHRPLYATSNEEPGRRYNIPDDTLVISGGLYDESRVYNPNMSVLGEDDEFHGDYPAFTSKYSQFRLEFLPEEREITDQGSSFNTFQPQI</sequence>
<keyword evidence="4" id="KW-1185">Reference proteome</keyword>
<dbReference type="Proteomes" id="UP000287033">
    <property type="component" value="Unassembled WGS sequence"/>
</dbReference>
<feature type="transmembrane region" description="Helical" evidence="1">
    <location>
        <begin position="210"/>
        <end position="233"/>
    </location>
</feature>
<evidence type="ECO:0000313" key="3">
    <source>
        <dbReference type="EMBL" id="GCC20210.1"/>
    </source>
</evidence>
<comment type="caution">
    <text evidence="3">The sequence shown here is derived from an EMBL/GenBank/DDBJ whole genome shotgun (WGS) entry which is preliminary data.</text>
</comment>
<name>A0A401RR98_CHIPU</name>
<dbReference type="STRING" id="137246.A0A401RR98"/>
<keyword evidence="1" id="KW-0812">Transmembrane</keyword>
<keyword evidence="1" id="KW-1133">Transmembrane helix</keyword>
<feature type="signal peptide" evidence="2">
    <location>
        <begin position="1"/>
        <end position="25"/>
    </location>
</feature>
<keyword evidence="2" id="KW-0732">Signal</keyword>
<dbReference type="EMBL" id="BEZZ01003688">
    <property type="protein sequence ID" value="GCC20210.1"/>
    <property type="molecule type" value="Genomic_DNA"/>
</dbReference>
<reference evidence="3 4" key="1">
    <citation type="journal article" date="2018" name="Nat. Ecol. Evol.">
        <title>Shark genomes provide insights into elasmobranch evolution and the origin of vertebrates.</title>
        <authorList>
            <person name="Hara Y"/>
            <person name="Yamaguchi K"/>
            <person name="Onimaru K"/>
            <person name="Kadota M"/>
            <person name="Koyanagi M"/>
            <person name="Keeley SD"/>
            <person name="Tatsumi K"/>
            <person name="Tanaka K"/>
            <person name="Motone F"/>
            <person name="Kageyama Y"/>
            <person name="Nozu R"/>
            <person name="Adachi N"/>
            <person name="Nishimura O"/>
            <person name="Nakagawa R"/>
            <person name="Tanegashima C"/>
            <person name="Kiyatake I"/>
            <person name="Matsumoto R"/>
            <person name="Murakumo K"/>
            <person name="Nishida K"/>
            <person name="Terakita A"/>
            <person name="Kuratani S"/>
            <person name="Sato K"/>
            <person name="Hyodo S Kuraku.S."/>
        </authorList>
    </citation>
    <scope>NUCLEOTIDE SEQUENCE [LARGE SCALE GENOMIC DNA]</scope>
</reference>
<evidence type="ECO:0000256" key="1">
    <source>
        <dbReference type="SAM" id="Phobius"/>
    </source>
</evidence>
<evidence type="ECO:0000256" key="2">
    <source>
        <dbReference type="SAM" id="SignalP"/>
    </source>
</evidence>
<dbReference type="AlphaFoldDB" id="A0A401RR98"/>
<protein>
    <submittedName>
        <fullName evidence="3">Uncharacterized protein</fullName>
    </submittedName>
</protein>
<dbReference type="OrthoDB" id="9909389at2759"/>
<accession>A0A401RR98</accession>
<keyword evidence="1" id="KW-0472">Membrane</keyword>
<organism evidence="3 4">
    <name type="scientific">Chiloscyllium punctatum</name>
    <name type="common">Brownbanded bambooshark</name>
    <name type="synonym">Hemiscyllium punctatum</name>
    <dbReference type="NCBI Taxonomy" id="137246"/>
    <lineage>
        <taxon>Eukaryota</taxon>
        <taxon>Metazoa</taxon>
        <taxon>Chordata</taxon>
        <taxon>Craniata</taxon>
        <taxon>Vertebrata</taxon>
        <taxon>Chondrichthyes</taxon>
        <taxon>Elasmobranchii</taxon>
        <taxon>Galeomorphii</taxon>
        <taxon>Galeoidea</taxon>
        <taxon>Orectolobiformes</taxon>
        <taxon>Hemiscylliidae</taxon>
        <taxon>Chiloscyllium</taxon>
    </lineage>
</organism>
<evidence type="ECO:0000313" key="4">
    <source>
        <dbReference type="Proteomes" id="UP000287033"/>
    </source>
</evidence>
<dbReference type="OMA" id="RVYNPNM"/>
<feature type="chain" id="PRO_5019309187" evidence="2">
    <location>
        <begin position="26"/>
        <end position="331"/>
    </location>
</feature>